<name>Q08S72_STIAD</name>
<sequence length="948" mass="106748">MGSVAGVLPHPSCLPSGRASPFPACRQDRRGGLRHVNVLPPLPELVAQFLQRFIHQPAGQDHLARYATDAAFLRAAFEDICRRADAGEDVTERVLMKLLPHRDTPYNRQRGAWTTLWAIINREIQPWFQSVGWVPDAAAWRDIAAHLLRLLRTLERSPQPAALEAFAASPLSRGFRAGFLSPALHALRPDLYLAVNARSRRTAHFCLALWGESREVSVGLEHYLEATATLRFVLERLKPLGVQDANHFDAFCHWLCDRKLGGYLARRKVEELEEAPGDEAGGEPDEEIGAWVVRNMLSKRNFRAEIRRGRRSTWTALQRGSREWLRDAEPGDLVFLYQASPVREVLGLGKLASEPASVGDETRFEVEFLTDVLAQPIPLSAIQAHSTLSGMMMASPRSGMVLPIRADELPPLARLIRDRNPEVHEVLAPYLPAGALLPEPSPPHAPRVLELAAWVDEWRRTSGHPDDTDLREAAQREAWARMLAPEALGTLTPEDFRPVYQLGVLGSAGPLPALNRFFLEAGEPQLAHFRATLREVLHGEGRLEQRLDRALDRDSPAAVKGLSEPVLMKCLAVVHPERFLGIHCYEGDTGKARMMEMLGLPPLPDSLPVGTRAVRSNDALREALAHHLPGTADLPPTQAMRRFLYWLKARLDQQPPPKELDPAERFLHTTSLRRERLEELCALLEHRRQLILYGPPGTGKTYIARELARYQAGAETRCERVQFHPAYSYEDFVEGLRPQVDAQAPGGLRYEYRPGILKSLAERAQASPTERFVLLIDEINRGALPRVFGELLYLLEYREERVRLAGSGDFFELPTNLYLIGTMNSADRSIAQIDVALRRRFHFVRMDPDAEILRRNLLKWDVAPDVCDWAVQGLEAVNARIARSPGREFCIGHSFFMDKDLDPGRVERIWRHDIAPMLEDCFYDSPQVVPELRALFDAARPGPVDMSE</sequence>
<dbReference type="EMBL" id="AAMD01000169">
    <property type="protein sequence ID" value="EAU63336.1"/>
    <property type="molecule type" value="Genomic_DNA"/>
</dbReference>
<dbReference type="InterPro" id="IPR027417">
    <property type="entry name" value="P-loop_NTPase"/>
</dbReference>
<organism evidence="2 3">
    <name type="scientific">Stigmatella aurantiaca (strain DW4/3-1)</name>
    <dbReference type="NCBI Taxonomy" id="378806"/>
    <lineage>
        <taxon>Bacteria</taxon>
        <taxon>Pseudomonadati</taxon>
        <taxon>Myxococcota</taxon>
        <taxon>Myxococcia</taxon>
        <taxon>Myxococcales</taxon>
        <taxon>Cystobacterineae</taxon>
        <taxon>Archangiaceae</taxon>
        <taxon>Stigmatella</taxon>
    </lineage>
</organism>
<dbReference type="AlphaFoldDB" id="Q08S72"/>
<dbReference type="PANTHER" id="PTHR37291:SF1">
    <property type="entry name" value="TYPE IV METHYL-DIRECTED RESTRICTION ENZYME ECOKMCRB SUBUNIT"/>
    <property type="match status" value="1"/>
</dbReference>
<feature type="domain" description="AAA+ ATPase" evidence="1">
    <location>
        <begin position="686"/>
        <end position="847"/>
    </location>
</feature>
<gene>
    <name evidence="2" type="ORF">STIAU_1705</name>
</gene>
<dbReference type="GO" id="GO:0005524">
    <property type="term" value="F:ATP binding"/>
    <property type="evidence" value="ECO:0007669"/>
    <property type="project" value="InterPro"/>
</dbReference>
<dbReference type="InterPro" id="IPR052934">
    <property type="entry name" value="Methyl-DNA_Rec/Restrict_Enz"/>
</dbReference>
<dbReference type="InterPro" id="IPR015947">
    <property type="entry name" value="PUA-like_sf"/>
</dbReference>
<evidence type="ECO:0000313" key="3">
    <source>
        <dbReference type="Proteomes" id="UP000032702"/>
    </source>
</evidence>
<dbReference type="PATRIC" id="fig|378806.16.peg.2198"/>
<dbReference type="SMART" id="SM00382">
    <property type="entry name" value="AAA"/>
    <property type="match status" value="1"/>
</dbReference>
<dbReference type="Gene3D" id="3.40.50.300">
    <property type="entry name" value="P-loop containing nucleotide triphosphate hydrolases"/>
    <property type="match status" value="1"/>
</dbReference>
<dbReference type="SUPFAM" id="SSF52540">
    <property type="entry name" value="P-loop containing nucleoside triphosphate hydrolases"/>
    <property type="match status" value="1"/>
</dbReference>
<evidence type="ECO:0000313" key="2">
    <source>
        <dbReference type="EMBL" id="EAU63336.1"/>
    </source>
</evidence>
<evidence type="ECO:0000259" key="1">
    <source>
        <dbReference type="SMART" id="SM00382"/>
    </source>
</evidence>
<dbReference type="Pfam" id="PF07728">
    <property type="entry name" value="AAA_5"/>
    <property type="match status" value="1"/>
</dbReference>
<dbReference type="Proteomes" id="UP000032702">
    <property type="component" value="Unassembled WGS sequence"/>
</dbReference>
<dbReference type="SUPFAM" id="SSF88697">
    <property type="entry name" value="PUA domain-like"/>
    <property type="match status" value="1"/>
</dbReference>
<dbReference type="InterPro" id="IPR011704">
    <property type="entry name" value="ATPase_dyneun-rel_AAA"/>
</dbReference>
<proteinExistence type="predicted"/>
<comment type="caution">
    <text evidence="2">The sequence shown here is derived from an EMBL/GenBank/DDBJ whole genome shotgun (WGS) entry which is preliminary data.</text>
</comment>
<accession>Q08S72</accession>
<dbReference type="PANTHER" id="PTHR37291">
    <property type="entry name" value="5-METHYLCYTOSINE-SPECIFIC RESTRICTION ENZYME B"/>
    <property type="match status" value="1"/>
</dbReference>
<dbReference type="GO" id="GO:0016887">
    <property type="term" value="F:ATP hydrolysis activity"/>
    <property type="evidence" value="ECO:0007669"/>
    <property type="project" value="InterPro"/>
</dbReference>
<protein>
    <submittedName>
        <fullName evidence="2">ATPase family associated with various cellular activities (AAA), putative</fullName>
    </submittedName>
</protein>
<dbReference type="InterPro" id="IPR003593">
    <property type="entry name" value="AAA+_ATPase"/>
</dbReference>
<dbReference type="CDD" id="cd00009">
    <property type="entry name" value="AAA"/>
    <property type="match status" value="1"/>
</dbReference>
<reference evidence="2 3" key="1">
    <citation type="submission" date="2006-04" db="EMBL/GenBank/DDBJ databases">
        <authorList>
            <person name="Nierman W.C."/>
        </authorList>
    </citation>
    <scope>NUCLEOTIDE SEQUENCE [LARGE SCALE GENOMIC DNA]</scope>
    <source>
        <strain evidence="2 3">DW4/3-1</strain>
    </source>
</reference>